<protein>
    <submittedName>
        <fullName evidence="1">Uncharacterized protein</fullName>
    </submittedName>
</protein>
<gene>
    <name evidence="1" type="ORF">TQ39_02630</name>
</gene>
<proteinExistence type="predicted"/>
<dbReference type="Proteomes" id="UP000032483">
    <property type="component" value="Unassembled WGS sequence"/>
</dbReference>
<dbReference type="EMBL" id="JXXK01000002">
    <property type="protein sequence ID" value="KJF41125.1"/>
    <property type="molecule type" value="Genomic_DNA"/>
</dbReference>
<name>A0A0D8J2C2_9FIRM</name>
<sequence>MDTEALSILVNQIERGTNAARAIQEVMASGEYSPTVWVDGLGYVLDSLNADTKALRRFTDLSRKGAG</sequence>
<dbReference type="RefSeq" id="WP_050004456.1">
    <property type="nucleotide sequence ID" value="NZ_DAWBJP010000022.1"/>
</dbReference>
<organism evidence="1 2">
    <name type="scientific">Ruthenibacterium lactatiformans</name>
    <dbReference type="NCBI Taxonomy" id="1550024"/>
    <lineage>
        <taxon>Bacteria</taxon>
        <taxon>Bacillati</taxon>
        <taxon>Bacillota</taxon>
        <taxon>Clostridia</taxon>
        <taxon>Eubacteriales</taxon>
        <taxon>Oscillospiraceae</taxon>
        <taxon>Ruthenibacterium</taxon>
    </lineage>
</organism>
<accession>A0A0D8J2C2</accession>
<comment type="caution">
    <text evidence="1">The sequence shown here is derived from an EMBL/GenBank/DDBJ whole genome shotgun (WGS) entry which is preliminary data.</text>
</comment>
<dbReference type="GeneID" id="42855531"/>
<dbReference type="AlphaFoldDB" id="A0A0D8J2C2"/>
<evidence type="ECO:0000313" key="2">
    <source>
        <dbReference type="Proteomes" id="UP000032483"/>
    </source>
</evidence>
<reference evidence="1" key="1">
    <citation type="submission" date="2015-02" db="EMBL/GenBank/DDBJ databases">
        <title>A novel member of the family Ruminococcaceae isolated from human feces.</title>
        <authorList>
            <person name="Shkoporov A.N."/>
            <person name="Chaplin A.V."/>
            <person name="Motuzova O.V."/>
            <person name="Kafarskaia L.I."/>
            <person name="Khokhlova E.V."/>
            <person name="Efimov B.A."/>
        </authorList>
    </citation>
    <scope>NUCLEOTIDE SEQUENCE [LARGE SCALE GENOMIC DNA]</scope>
    <source>
        <strain evidence="1">585-1</strain>
    </source>
</reference>
<keyword evidence="2" id="KW-1185">Reference proteome</keyword>
<evidence type="ECO:0000313" key="1">
    <source>
        <dbReference type="EMBL" id="KJF41125.1"/>
    </source>
</evidence>